<evidence type="ECO:0000256" key="1">
    <source>
        <dbReference type="ARBA" id="ARBA00004141"/>
    </source>
</evidence>
<dbReference type="InterPro" id="IPR000515">
    <property type="entry name" value="MetI-like"/>
</dbReference>
<reference evidence="7" key="1">
    <citation type="submission" date="2024-05" db="EMBL/GenBank/DDBJ databases">
        <title>Isolation and characterization of Sporomusa carbonis sp. nov., a carboxydotrophic hydrogenogen in the genus of Sporomusa isolated from a charcoal burning pile.</title>
        <authorList>
            <person name="Boeer T."/>
            <person name="Rosenbaum F."/>
            <person name="Eysell L."/>
            <person name="Mueller V."/>
            <person name="Daniel R."/>
            <person name="Poehlein A."/>
        </authorList>
    </citation>
    <scope>NUCLEOTIDE SEQUENCE [LARGE SCALE GENOMIC DNA]</scope>
    <source>
        <strain evidence="7">DSM 10669</strain>
    </source>
</reference>
<dbReference type="InterPro" id="IPR035906">
    <property type="entry name" value="MetI-like_sf"/>
</dbReference>
<evidence type="ECO:0000256" key="4">
    <source>
        <dbReference type="ARBA" id="ARBA00023136"/>
    </source>
</evidence>
<evidence type="ECO:0000256" key="5">
    <source>
        <dbReference type="RuleBase" id="RU363032"/>
    </source>
</evidence>
<feature type="transmembrane region" description="Helical" evidence="5">
    <location>
        <begin position="72"/>
        <end position="97"/>
    </location>
</feature>
<feature type="transmembrane region" description="Helical" evidence="5">
    <location>
        <begin position="481"/>
        <end position="504"/>
    </location>
</feature>
<organism evidence="7 8">
    <name type="scientific">Sporomusa silvacetica DSM 10669</name>
    <dbReference type="NCBI Taxonomy" id="1123289"/>
    <lineage>
        <taxon>Bacteria</taxon>
        <taxon>Bacillati</taxon>
        <taxon>Bacillota</taxon>
        <taxon>Negativicutes</taxon>
        <taxon>Selenomonadales</taxon>
        <taxon>Sporomusaceae</taxon>
        <taxon>Sporomusa</taxon>
    </lineage>
</organism>
<dbReference type="Proteomes" id="UP000216752">
    <property type="component" value="Chromosome"/>
</dbReference>
<dbReference type="PANTHER" id="PTHR43496:SF1">
    <property type="entry name" value="POLYGALACTURONAN_RHAMNOGALACTURONAN TRANSPORT SYSTEM PERMEASE PROTEIN YTEP"/>
    <property type="match status" value="1"/>
</dbReference>
<feature type="transmembrane region" description="Helical" evidence="5">
    <location>
        <begin position="26"/>
        <end position="52"/>
    </location>
</feature>
<keyword evidence="8" id="KW-1185">Reference proteome</keyword>
<evidence type="ECO:0000256" key="2">
    <source>
        <dbReference type="ARBA" id="ARBA00022692"/>
    </source>
</evidence>
<accession>A0ABZ3INP1</accession>
<feature type="domain" description="ABC transmembrane type-1" evidence="6">
    <location>
        <begin position="73"/>
        <end position="272"/>
    </location>
</feature>
<name>A0ABZ3INP1_9FIRM</name>
<keyword evidence="3 5" id="KW-1133">Transmembrane helix</keyword>
<dbReference type="Gene3D" id="1.10.3720.10">
    <property type="entry name" value="MetI-like"/>
    <property type="match status" value="2"/>
</dbReference>
<evidence type="ECO:0000259" key="6">
    <source>
        <dbReference type="PROSITE" id="PS50928"/>
    </source>
</evidence>
<feature type="transmembrane region" description="Helical" evidence="5">
    <location>
        <begin position="109"/>
        <end position="131"/>
    </location>
</feature>
<feature type="domain" description="ABC transmembrane type-1" evidence="6">
    <location>
        <begin position="355"/>
        <end position="545"/>
    </location>
</feature>
<keyword evidence="4 5" id="KW-0472">Membrane</keyword>
<dbReference type="EMBL" id="CP155573">
    <property type="protein sequence ID" value="XFO67264.1"/>
    <property type="molecule type" value="Genomic_DNA"/>
</dbReference>
<dbReference type="SUPFAM" id="SSF161098">
    <property type="entry name" value="MetI-like"/>
    <property type="match status" value="2"/>
</dbReference>
<dbReference type="CDD" id="cd06261">
    <property type="entry name" value="TM_PBP2"/>
    <property type="match status" value="2"/>
</dbReference>
<evidence type="ECO:0000256" key="3">
    <source>
        <dbReference type="ARBA" id="ARBA00022989"/>
    </source>
</evidence>
<feature type="transmembrane region" description="Helical" evidence="5">
    <location>
        <begin position="305"/>
        <end position="329"/>
    </location>
</feature>
<feature type="transmembrane region" description="Helical" evidence="5">
    <location>
        <begin position="196"/>
        <end position="218"/>
    </location>
</feature>
<comment type="subcellular location">
    <subcellularLocation>
        <location evidence="5">Cell membrane</location>
        <topology evidence="5">Multi-pass membrane protein</topology>
    </subcellularLocation>
    <subcellularLocation>
        <location evidence="1">Membrane</location>
        <topology evidence="1">Multi-pass membrane protein</topology>
    </subcellularLocation>
</comment>
<comment type="similarity">
    <text evidence="5">Belongs to the binding-protein-dependent transport system permease family.</text>
</comment>
<protein>
    <recommendedName>
        <fullName evidence="6">ABC transmembrane type-1 domain-containing protein</fullName>
    </recommendedName>
</protein>
<feature type="transmembrane region" description="Helical" evidence="5">
    <location>
        <begin position="524"/>
        <end position="549"/>
    </location>
</feature>
<dbReference type="PANTHER" id="PTHR43496">
    <property type="entry name" value="PROTEIN LPLB"/>
    <property type="match status" value="1"/>
</dbReference>
<evidence type="ECO:0000313" key="8">
    <source>
        <dbReference type="Proteomes" id="UP000216752"/>
    </source>
</evidence>
<feature type="transmembrane region" description="Helical" evidence="5">
    <location>
        <begin position="254"/>
        <end position="272"/>
    </location>
</feature>
<dbReference type="PROSITE" id="PS50928">
    <property type="entry name" value="ABC_TM1"/>
    <property type="match status" value="2"/>
</dbReference>
<feature type="transmembrane region" description="Helical" evidence="5">
    <location>
        <begin position="360"/>
        <end position="380"/>
    </location>
</feature>
<feature type="transmembrane region" description="Helical" evidence="5">
    <location>
        <begin position="151"/>
        <end position="175"/>
    </location>
</feature>
<dbReference type="Pfam" id="PF00528">
    <property type="entry name" value="BPD_transp_1"/>
    <property type="match status" value="2"/>
</dbReference>
<keyword evidence="2 5" id="KW-0812">Transmembrane</keyword>
<gene>
    <name evidence="7" type="ORF">SPSIL_034580</name>
</gene>
<evidence type="ECO:0000313" key="7">
    <source>
        <dbReference type="EMBL" id="XFO67264.1"/>
    </source>
</evidence>
<dbReference type="RefSeq" id="WP_094606835.1">
    <property type="nucleotide sequence ID" value="NZ_CP155573.1"/>
</dbReference>
<keyword evidence="5" id="KW-0813">Transport</keyword>
<sequence>MYKVNVSCKLVSQSTSAFVLKLLDNLLWVSIAASILIFIFWPIATVLLRSFYYQGQLSLRLFAEILPANVQYLYNSVFVAVLSTILALLVSVCIALYESYSQSRLRIFVTPLLFLTMISPPFVSSLAYITLFGRRGFITNTLLGISCNPYGWHGIVVMQALGEISITALMIIGVLRGIDGRLLQASRDLGASSSDTLRRIVLPLLLPGIGAAGFIAFIKSLADFGTPIVIGGNFSVLATETYLMVISRGDLGKAAVLSMMLLAPALIAMLFYRRTESGGVLSTMAGIKSIDGQQEITLGRILGKLLAIITWLFFVLMLVQFFTILLTAVTRYTPGGYILTSEYLSVLNSDKWRSVLRSTWYAFQAGVAASLIGVILAYYIERRQVWGGRLLELLANLPYVIPGTLFGIGYVLAFHTEPLELTGTASIIVINCIFRQITVAAKAGSAVLANINPEIENAARDLGTPRLFVIKDIFFPLLKPAVLVSFVNTFTATMMTIGSIIFIISPNAKVATVELFGLLNQGAYGEAAVLAVLLTLVTVTANLLFAWLLKNKDKKKDVSYVSNS</sequence>
<proteinExistence type="inferred from homology"/>